<dbReference type="GO" id="GO:0004176">
    <property type="term" value="F:ATP-dependent peptidase activity"/>
    <property type="evidence" value="ECO:0007669"/>
    <property type="project" value="InterPro"/>
</dbReference>
<evidence type="ECO:0000313" key="3">
    <source>
        <dbReference type="Proteomes" id="UP000185557"/>
    </source>
</evidence>
<dbReference type="InterPro" id="IPR037219">
    <property type="entry name" value="Peptidase_M41-like"/>
</dbReference>
<dbReference type="EMBL" id="MRCG01000012">
    <property type="protein sequence ID" value="OKH46649.1"/>
    <property type="molecule type" value="Genomic_DNA"/>
</dbReference>
<dbReference type="GO" id="GO:0005524">
    <property type="term" value="F:ATP binding"/>
    <property type="evidence" value="ECO:0007669"/>
    <property type="project" value="InterPro"/>
</dbReference>
<keyword evidence="1" id="KW-1133">Transmembrane helix</keyword>
<feature type="transmembrane region" description="Helical" evidence="1">
    <location>
        <begin position="32"/>
        <end position="51"/>
    </location>
</feature>
<protein>
    <submittedName>
        <fullName evidence="2">ATP-dependent Zn protease</fullName>
    </submittedName>
</protein>
<dbReference type="STRING" id="549789.NIES30_16265"/>
<keyword evidence="2" id="KW-0378">Hydrolase</keyword>
<evidence type="ECO:0000256" key="1">
    <source>
        <dbReference type="SAM" id="Phobius"/>
    </source>
</evidence>
<dbReference type="OrthoDB" id="448792at2"/>
<keyword evidence="3" id="KW-1185">Reference proteome</keyword>
<keyword evidence="2" id="KW-0645">Protease</keyword>
<feature type="transmembrane region" description="Helical" evidence="1">
    <location>
        <begin position="7"/>
        <end position="26"/>
    </location>
</feature>
<dbReference type="SUPFAM" id="SSF140990">
    <property type="entry name" value="FtsH protease domain-like"/>
    <property type="match status" value="1"/>
</dbReference>
<dbReference type="PANTHER" id="PTHR33471:SF7">
    <property type="entry name" value="ATP-DEPENDENT ZINC METALLOPROTEASE-RELATED"/>
    <property type="match status" value="1"/>
</dbReference>
<name>A0A1U7J3C4_9CYAN</name>
<dbReference type="Gene3D" id="1.20.58.760">
    <property type="entry name" value="Peptidase M41"/>
    <property type="match status" value="1"/>
</dbReference>
<organism evidence="2 3">
    <name type="scientific">Phormidium tenue NIES-30</name>
    <dbReference type="NCBI Taxonomy" id="549789"/>
    <lineage>
        <taxon>Bacteria</taxon>
        <taxon>Bacillati</taxon>
        <taxon>Cyanobacteriota</taxon>
        <taxon>Cyanophyceae</taxon>
        <taxon>Oscillatoriophycideae</taxon>
        <taxon>Oscillatoriales</taxon>
        <taxon>Oscillatoriaceae</taxon>
        <taxon>Phormidium</taxon>
    </lineage>
</organism>
<comment type="caution">
    <text evidence="2">The sequence shown here is derived from an EMBL/GenBank/DDBJ whole genome shotgun (WGS) entry which is preliminary data.</text>
</comment>
<keyword evidence="1" id="KW-0812">Transmembrane</keyword>
<gene>
    <name evidence="2" type="ORF">NIES30_16265</name>
</gene>
<sequence>MRDTTLNTIAVVIFGVTMASLLGPLINLSPAVVAVFAAVGLGVFAVDQLGLSGRIGDILMDTVAWASPEHRQRVLHHEAGHFLAAVLLDIPVEAYTLNTWEAWKQGIPGQGGVVFGPSDPAALARLTPQTIDRYCQVCMAGIAAEQMVYGDAQGGGDDTASLGKFWTVLGRSPAEAPLKQRWATLQAKTLLEKHRDTFDALVTAMGDRAPVADCCAIVEANRASVEAAA</sequence>
<evidence type="ECO:0000313" key="2">
    <source>
        <dbReference type="EMBL" id="OKH46649.1"/>
    </source>
</evidence>
<reference evidence="2 3" key="1">
    <citation type="submission" date="2016-11" db="EMBL/GenBank/DDBJ databases">
        <title>Draft Genome Sequences of Nine Cyanobacterial Strains from Diverse Habitats.</title>
        <authorList>
            <person name="Zhu T."/>
            <person name="Hou S."/>
            <person name="Lu X."/>
            <person name="Hess W.R."/>
        </authorList>
    </citation>
    <scope>NUCLEOTIDE SEQUENCE [LARGE SCALE GENOMIC DNA]</scope>
    <source>
        <strain evidence="2 3">NIES-30</strain>
    </source>
</reference>
<keyword evidence="1" id="KW-0472">Membrane</keyword>
<dbReference type="Proteomes" id="UP000185557">
    <property type="component" value="Unassembled WGS sequence"/>
</dbReference>
<proteinExistence type="predicted"/>
<dbReference type="GO" id="GO:0006508">
    <property type="term" value="P:proteolysis"/>
    <property type="evidence" value="ECO:0007669"/>
    <property type="project" value="UniProtKB-KW"/>
</dbReference>
<dbReference type="AlphaFoldDB" id="A0A1U7J3C4"/>
<dbReference type="PANTHER" id="PTHR33471">
    <property type="entry name" value="ATP-DEPENDENT ZINC METALLOPROTEASE-RELATED"/>
    <property type="match status" value="1"/>
</dbReference>
<dbReference type="GO" id="GO:0004222">
    <property type="term" value="F:metalloendopeptidase activity"/>
    <property type="evidence" value="ECO:0007669"/>
    <property type="project" value="InterPro"/>
</dbReference>
<accession>A0A1U7J3C4</accession>